<gene>
    <name evidence="1" type="ORF">G2W53_012210</name>
</gene>
<dbReference type="AlphaFoldDB" id="A0A834TXB4"/>
<protein>
    <submittedName>
        <fullName evidence="1">Uncharacterized protein</fullName>
    </submittedName>
</protein>
<reference evidence="1" key="1">
    <citation type="submission" date="2020-09" db="EMBL/GenBank/DDBJ databases">
        <title>Genome-Enabled Discovery of Anthraquinone Biosynthesis in Senna tora.</title>
        <authorList>
            <person name="Kang S.-H."/>
            <person name="Pandey R.P."/>
            <person name="Lee C.-M."/>
            <person name="Sim J.-S."/>
            <person name="Jeong J.-T."/>
            <person name="Choi B.-S."/>
            <person name="Jung M."/>
            <person name="Ginzburg D."/>
            <person name="Zhao K."/>
            <person name="Won S.Y."/>
            <person name="Oh T.-J."/>
            <person name="Yu Y."/>
            <person name="Kim N.-H."/>
            <person name="Lee O.R."/>
            <person name="Lee T.-H."/>
            <person name="Bashyal P."/>
            <person name="Kim T.-S."/>
            <person name="Lee W.-H."/>
            <person name="Kawkins C."/>
            <person name="Kim C.-K."/>
            <person name="Kim J.S."/>
            <person name="Ahn B.O."/>
            <person name="Rhee S.Y."/>
            <person name="Sohng J.K."/>
        </authorList>
    </citation>
    <scope>NUCLEOTIDE SEQUENCE</scope>
    <source>
        <tissue evidence="1">Leaf</tissue>
    </source>
</reference>
<name>A0A834TXB4_9FABA</name>
<sequence>MEEGKGNKQLKRERRGGNKRSWASYAMLEILSKFRNGVKEKKKCSARPSLNGLHPTQFTVPLIGLSFVNGFYYVRDLRFEIAYRLYSYLVTSSQEQEQGGVYCFYANTTLQFIHSSISRTMRGLHQSSLEAVPP</sequence>
<organism evidence="1 2">
    <name type="scientific">Senna tora</name>
    <dbReference type="NCBI Taxonomy" id="362788"/>
    <lineage>
        <taxon>Eukaryota</taxon>
        <taxon>Viridiplantae</taxon>
        <taxon>Streptophyta</taxon>
        <taxon>Embryophyta</taxon>
        <taxon>Tracheophyta</taxon>
        <taxon>Spermatophyta</taxon>
        <taxon>Magnoliopsida</taxon>
        <taxon>eudicotyledons</taxon>
        <taxon>Gunneridae</taxon>
        <taxon>Pentapetalae</taxon>
        <taxon>rosids</taxon>
        <taxon>fabids</taxon>
        <taxon>Fabales</taxon>
        <taxon>Fabaceae</taxon>
        <taxon>Caesalpinioideae</taxon>
        <taxon>Cassia clade</taxon>
        <taxon>Senna</taxon>
    </lineage>
</organism>
<dbReference type="EMBL" id="JAAIUW010000005">
    <property type="protein sequence ID" value="KAF7829877.1"/>
    <property type="molecule type" value="Genomic_DNA"/>
</dbReference>
<accession>A0A834TXB4</accession>
<proteinExistence type="predicted"/>
<dbReference type="Proteomes" id="UP000634136">
    <property type="component" value="Unassembled WGS sequence"/>
</dbReference>
<evidence type="ECO:0000313" key="2">
    <source>
        <dbReference type="Proteomes" id="UP000634136"/>
    </source>
</evidence>
<keyword evidence="2" id="KW-1185">Reference proteome</keyword>
<comment type="caution">
    <text evidence="1">The sequence shown here is derived from an EMBL/GenBank/DDBJ whole genome shotgun (WGS) entry which is preliminary data.</text>
</comment>
<evidence type="ECO:0000313" key="1">
    <source>
        <dbReference type="EMBL" id="KAF7829877.1"/>
    </source>
</evidence>